<accession>A0A8C3BBC5</accession>
<proteinExistence type="predicted"/>
<evidence type="ECO:0000313" key="1">
    <source>
        <dbReference type="Ensembl" id="ENSCMMP00000004190.1"/>
    </source>
</evidence>
<dbReference type="AlphaFoldDB" id="A0A8C3BBC5"/>
<sequence>MWIWGRDHNKYLSSGLKLLQLDLIFSLRKPTDHFFSCAAAPNKERRRRPGHSQLLVTLSENFWVSNHPRDSKYHPAHQYLMLFCSKLQHISLFF</sequence>
<reference evidence="1" key="1">
    <citation type="submission" date="2018-09" db="EMBL/GenBank/DDBJ databases">
        <title>Common duck and Muscovy duck high density SNP chip.</title>
        <authorList>
            <person name="Vignal A."/>
            <person name="Thebault N."/>
            <person name="Warren W.C."/>
        </authorList>
    </citation>
    <scope>NUCLEOTIDE SEQUENCE [LARGE SCALE GENOMIC DNA]</scope>
</reference>
<reference evidence="1" key="2">
    <citation type="submission" date="2025-08" db="UniProtKB">
        <authorList>
            <consortium name="Ensembl"/>
        </authorList>
    </citation>
    <scope>IDENTIFICATION</scope>
</reference>
<protein>
    <submittedName>
        <fullName evidence="1">Uncharacterized protein</fullName>
    </submittedName>
</protein>
<name>A0A8C3BBC5_CAIMO</name>
<evidence type="ECO:0000313" key="2">
    <source>
        <dbReference type="Proteomes" id="UP000694556"/>
    </source>
</evidence>
<dbReference type="Proteomes" id="UP000694556">
    <property type="component" value="Chromosome 2"/>
</dbReference>
<reference evidence="1" key="3">
    <citation type="submission" date="2025-09" db="UniProtKB">
        <authorList>
            <consortium name="Ensembl"/>
        </authorList>
    </citation>
    <scope>IDENTIFICATION</scope>
</reference>
<keyword evidence="2" id="KW-1185">Reference proteome</keyword>
<dbReference type="Ensembl" id="ENSCMMT00000004683.1">
    <property type="protein sequence ID" value="ENSCMMP00000004190.1"/>
    <property type="gene ID" value="ENSCMMG00000002659.1"/>
</dbReference>
<organism evidence="1 2">
    <name type="scientific">Cairina moschata</name>
    <name type="common">Muscovy duck</name>
    <dbReference type="NCBI Taxonomy" id="8855"/>
    <lineage>
        <taxon>Eukaryota</taxon>
        <taxon>Metazoa</taxon>
        <taxon>Chordata</taxon>
        <taxon>Craniata</taxon>
        <taxon>Vertebrata</taxon>
        <taxon>Euteleostomi</taxon>
        <taxon>Archelosauria</taxon>
        <taxon>Archosauria</taxon>
        <taxon>Dinosauria</taxon>
        <taxon>Saurischia</taxon>
        <taxon>Theropoda</taxon>
        <taxon>Coelurosauria</taxon>
        <taxon>Aves</taxon>
        <taxon>Neognathae</taxon>
        <taxon>Galloanserae</taxon>
        <taxon>Anseriformes</taxon>
        <taxon>Anatidae</taxon>
        <taxon>Anatinae</taxon>
        <taxon>Cairina</taxon>
    </lineage>
</organism>